<dbReference type="PROSITE" id="PS00636">
    <property type="entry name" value="DNAJ_1"/>
    <property type="match status" value="1"/>
</dbReference>
<dbReference type="Gene3D" id="1.10.287.110">
    <property type="entry name" value="DnaJ domain"/>
    <property type="match status" value="1"/>
</dbReference>
<feature type="domain" description="J" evidence="3">
    <location>
        <begin position="1"/>
        <end position="44"/>
    </location>
</feature>
<dbReference type="SUPFAM" id="SSF49493">
    <property type="entry name" value="HSP40/DnaJ peptide-binding domain"/>
    <property type="match status" value="2"/>
</dbReference>
<feature type="compositionally biased region" description="Basic and acidic residues" evidence="2">
    <location>
        <begin position="8"/>
        <end position="20"/>
    </location>
</feature>
<dbReference type="InterPro" id="IPR051339">
    <property type="entry name" value="DnaJ_subfamily_B"/>
</dbReference>
<evidence type="ECO:0000313" key="5">
    <source>
        <dbReference type="Proteomes" id="UP000241890"/>
    </source>
</evidence>
<dbReference type="GO" id="GO:0006457">
    <property type="term" value="P:protein folding"/>
    <property type="evidence" value="ECO:0007669"/>
    <property type="project" value="InterPro"/>
</dbReference>
<keyword evidence="5" id="KW-1185">Reference proteome</keyword>
<dbReference type="AlphaFoldDB" id="A0A2R5GRR0"/>
<dbReference type="GO" id="GO:0051087">
    <property type="term" value="F:protein-folding chaperone binding"/>
    <property type="evidence" value="ECO:0007669"/>
    <property type="project" value="TreeGrafter"/>
</dbReference>
<proteinExistence type="predicted"/>
<dbReference type="PROSITE" id="PS50076">
    <property type="entry name" value="DNAJ_2"/>
    <property type="match status" value="1"/>
</dbReference>
<dbReference type="Proteomes" id="UP000241890">
    <property type="component" value="Unassembled WGS sequence"/>
</dbReference>
<dbReference type="FunCoup" id="A0A2R5GRR0">
    <property type="interactions" value="26"/>
</dbReference>
<dbReference type="GO" id="GO:0051082">
    <property type="term" value="F:unfolded protein binding"/>
    <property type="evidence" value="ECO:0007669"/>
    <property type="project" value="InterPro"/>
</dbReference>
<evidence type="ECO:0000313" key="4">
    <source>
        <dbReference type="EMBL" id="GBG33576.1"/>
    </source>
</evidence>
<dbReference type="PRINTS" id="PR00625">
    <property type="entry name" value="JDOMAIN"/>
</dbReference>
<dbReference type="FunFam" id="2.60.260.20:FF:000002">
    <property type="entry name" value="Dnaj homolog subfamily b member"/>
    <property type="match status" value="1"/>
</dbReference>
<dbReference type="FunFam" id="2.60.260.20:FF:000006">
    <property type="entry name" value="DnaJ subfamily B member 13"/>
    <property type="match status" value="1"/>
</dbReference>
<dbReference type="InterPro" id="IPR002939">
    <property type="entry name" value="DnaJ_C"/>
</dbReference>
<dbReference type="Gene3D" id="2.60.260.20">
    <property type="entry name" value="Urease metallochaperone UreE, N-terminal domain"/>
    <property type="match status" value="2"/>
</dbReference>
<sequence>MAMKHHPDKNPNNREEAEAKFKEVAEAYDVLSDPERRQVYDNFGEEGLSGDMGGPEADGGPPFANVDPHELFAKFFQGFGGSNGIFGAHFRGGDPFGEFLGGNGFRPRGGPAAAFGGIHMVPRVVKAELQCTLEELYAGTKKRMKIRRRNIQSSRPDAEVLEIDVKPGWKANTRITFTGVGDEIRPGEFQDVMFILTERSHPRFTRQGSDLLYRHTVSLKEALTGFTLDIEHLDGRNINLRVDDVICPNTTRRIPREGMPSSRRKGHTGDLIVVLDVEFPKSLSEDQKASLKSTL</sequence>
<gene>
    <name evidence="4" type="ORF">FCC1311_097992</name>
</gene>
<accession>A0A2R5GRR0</accession>
<dbReference type="GO" id="GO:0005829">
    <property type="term" value="C:cytosol"/>
    <property type="evidence" value="ECO:0007669"/>
    <property type="project" value="TreeGrafter"/>
</dbReference>
<dbReference type="SUPFAM" id="SSF46565">
    <property type="entry name" value="Chaperone J-domain"/>
    <property type="match status" value="1"/>
</dbReference>
<dbReference type="InterPro" id="IPR008971">
    <property type="entry name" value="HSP40/DnaJ_pept-bd"/>
</dbReference>
<protein>
    <submittedName>
        <fullName evidence="4">DnaJ family protein</fullName>
    </submittedName>
</protein>
<dbReference type="Pfam" id="PF00226">
    <property type="entry name" value="DnaJ"/>
    <property type="match status" value="1"/>
</dbReference>
<dbReference type="SMART" id="SM00271">
    <property type="entry name" value="DnaJ"/>
    <property type="match status" value="1"/>
</dbReference>
<dbReference type="PANTHER" id="PTHR24078:SF553">
    <property type="entry name" value="DNAJ HOMOLOG SUBFAMILY B MEMBER 5"/>
    <property type="match status" value="1"/>
</dbReference>
<dbReference type="Pfam" id="PF01556">
    <property type="entry name" value="DnaJ_C"/>
    <property type="match status" value="1"/>
</dbReference>
<organism evidence="4 5">
    <name type="scientific">Hondaea fermentalgiana</name>
    <dbReference type="NCBI Taxonomy" id="2315210"/>
    <lineage>
        <taxon>Eukaryota</taxon>
        <taxon>Sar</taxon>
        <taxon>Stramenopiles</taxon>
        <taxon>Bigyra</taxon>
        <taxon>Labyrinthulomycetes</taxon>
        <taxon>Thraustochytrida</taxon>
        <taxon>Thraustochytriidae</taxon>
        <taxon>Hondaea</taxon>
    </lineage>
</organism>
<dbReference type="InterPro" id="IPR018253">
    <property type="entry name" value="DnaJ_domain_CS"/>
</dbReference>
<comment type="caution">
    <text evidence="4">The sequence shown here is derived from an EMBL/GenBank/DDBJ whole genome shotgun (WGS) entry which is preliminary data.</text>
</comment>
<name>A0A2R5GRR0_9STRA</name>
<evidence type="ECO:0000256" key="2">
    <source>
        <dbReference type="SAM" id="MobiDB-lite"/>
    </source>
</evidence>
<dbReference type="InParanoid" id="A0A2R5GRR0"/>
<dbReference type="InterPro" id="IPR001623">
    <property type="entry name" value="DnaJ_domain"/>
</dbReference>
<dbReference type="EMBL" id="BEYU01000162">
    <property type="protein sequence ID" value="GBG33576.1"/>
    <property type="molecule type" value="Genomic_DNA"/>
</dbReference>
<keyword evidence="1" id="KW-0143">Chaperone</keyword>
<dbReference type="CDD" id="cd10747">
    <property type="entry name" value="DnaJ_C"/>
    <property type="match status" value="1"/>
</dbReference>
<dbReference type="PANTHER" id="PTHR24078">
    <property type="entry name" value="DNAJ HOMOLOG SUBFAMILY C MEMBER"/>
    <property type="match status" value="1"/>
</dbReference>
<evidence type="ECO:0000256" key="1">
    <source>
        <dbReference type="ARBA" id="ARBA00023186"/>
    </source>
</evidence>
<dbReference type="OrthoDB" id="550424at2759"/>
<dbReference type="InterPro" id="IPR036869">
    <property type="entry name" value="J_dom_sf"/>
</dbReference>
<reference evidence="4 5" key="1">
    <citation type="submission" date="2017-12" db="EMBL/GenBank/DDBJ databases">
        <title>Sequencing, de novo assembly and annotation of complete genome of a new Thraustochytrid species, strain FCC1311.</title>
        <authorList>
            <person name="Sedici K."/>
            <person name="Godart F."/>
            <person name="Aiese Cigliano R."/>
            <person name="Sanseverino W."/>
            <person name="Barakat M."/>
            <person name="Ortet P."/>
            <person name="Marechal E."/>
            <person name="Cagnac O."/>
            <person name="Amato A."/>
        </authorList>
    </citation>
    <scope>NUCLEOTIDE SEQUENCE [LARGE SCALE GENOMIC DNA]</scope>
</reference>
<dbReference type="CDD" id="cd06257">
    <property type="entry name" value="DnaJ"/>
    <property type="match status" value="1"/>
</dbReference>
<feature type="region of interest" description="Disordered" evidence="2">
    <location>
        <begin position="1"/>
        <end position="20"/>
    </location>
</feature>
<evidence type="ECO:0000259" key="3">
    <source>
        <dbReference type="PROSITE" id="PS50076"/>
    </source>
</evidence>